<organism evidence="1 2">
    <name type="scientific">Vogesella oryzagri</name>
    <dbReference type="NCBI Taxonomy" id="3160864"/>
    <lineage>
        <taxon>Bacteria</taxon>
        <taxon>Pseudomonadati</taxon>
        <taxon>Pseudomonadota</taxon>
        <taxon>Betaproteobacteria</taxon>
        <taxon>Neisseriales</taxon>
        <taxon>Chromobacteriaceae</taxon>
        <taxon>Vogesella</taxon>
    </lineage>
</organism>
<accession>A0ABV1M335</accession>
<sequence>MNILQLLNQSDYIQINNQLIKPEFMFASEDYAEDDDVALEAQLDGAELVLTVADLEDATPLADGAYWIESVGYLRFLTRQALH</sequence>
<dbReference type="EMBL" id="JBEFLD010000001">
    <property type="protein sequence ID" value="MEQ6289364.1"/>
    <property type="molecule type" value="Genomic_DNA"/>
</dbReference>
<proteinExistence type="predicted"/>
<keyword evidence="2" id="KW-1185">Reference proteome</keyword>
<protein>
    <submittedName>
        <fullName evidence="1">Uncharacterized protein</fullName>
    </submittedName>
</protein>
<dbReference type="Proteomes" id="UP001433638">
    <property type="component" value="Unassembled WGS sequence"/>
</dbReference>
<reference evidence="1" key="1">
    <citation type="submission" date="2024-06" db="EMBL/GenBank/DDBJ databases">
        <title>Genome sequence of Vogesella sp. MAHUQ-64.</title>
        <authorList>
            <person name="Huq M.A."/>
        </authorList>
    </citation>
    <scope>NUCLEOTIDE SEQUENCE</scope>
    <source>
        <strain evidence="1">MAHUQ-64</strain>
    </source>
</reference>
<comment type="caution">
    <text evidence="1">The sequence shown here is derived from an EMBL/GenBank/DDBJ whole genome shotgun (WGS) entry which is preliminary data.</text>
</comment>
<gene>
    <name evidence="1" type="ORF">ABNW52_01895</name>
</gene>
<evidence type="ECO:0000313" key="2">
    <source>
        <dbReference type="Proteomes" id="UP001433638"/>
    </source>
</evidence>
<evidence type="ECO:0000313" key="1">
    <source>
        <dbReference type="EMBL" id="MEQ6289364.1"/>
    </source>
</evidence>
<name>A0ABV1M335_9NEIS</name>
<dbReference type="RefSeq" id="WP_349583234.1">
    <property type="nucleotide sequence ID" value="NZ_JBEFLD010000001.1"/>
</dbReference>